<feature type="region of interest" description="Disordered" evidence="3">
    <location>
        <begin position="25"/>
        <end position="55"/>
    </location>
</feature>
<evidence type="ECO:0000259" key="4">
    <source>
        <dbReference type="Pfam" id="PF02668"/>
    </source>
</evidence>
<feature type="region of interest" description="Disordered" evidence="3">
    <location>
        <begin position="381"/>
        <end position="414"/>
    </location>
</feature>
<dbReference type="Pfam" id="PF02668">
    <property type="entry name" value="TauD"/>
    <property type="match status" value="1"/>
</dbReference>
<evidence type="ECO:0000256" key="3">
    <source>
        <dbReference type="SAM" id="MobiDB-lite"/>
    </source>
</evidence>
<dbReference type="Proteomes" id="UP000279236">
    <property type="component" value="Unassembled WGS sequence"/>
</dbReference>
<dbReference type="GO" id="GO:0016491">
    <property type="term" value="F:oxidoreductase activity"/>
    <property type="evidence" value="ECO:0007669"/>
    <property type="project" value="UniProtKB-KW"/>
</dbReference>
<evidence type="ECO:0000256" key="2">
    <source>
        <dbReference type="ARBA" id="ARBA00023194"/>
    </source>
</evidence>
<dbReference type="GO" id="GO:0017000">
    <property type="term" value="P:antibiotic biosynthetic process"/>
    <property type="evidence" value="ECO:0007669"/>
    <property type="project" value="UniProtKB-KW"/>
</dbReference>
<dbReference type="InterPro" id="IPR003819">
    <property type="entry name" value="TauD/TfdA-like"/>
</dbReference>
<dbReference type="Gene3D" id="3.60.130.10">
    <property type="entry name" value="Clavaminate synthase-like"/>
    <property type="match status" value="1"/>
</dbReference>
<sequence length="414" mass="46047">MAPVAVAVAPAAHIFDKPVQATVFTAPTPTPTPTPVASSSSSSRPHGALTSGQLEPDHTQLIPYESFPKEITGPTVWTKEEYYGDESKWKWQWNAEQIQLLEQAYTAFEQKNLSLTEVNQDNFPLPPAITTFLLEIREFIVNGPGFVLIQGLPVDQWSVVKSSAIYLAIGSIVGVPISQNAKGHILGHVKDLGNDPTQIHKVRIYTTTARQFFHTDCADVVGLLCLHKAKEGGESDVVSAHAVWNTLQRERPDIAKLLAEPNWYFDRKGEVSDGQKPWIQKAIFYYTDGKVNSHYDPYYIRSIGRFVESGQIPGHTPEQLEAIQVLEETAQRLALHMVLAVGDIQFAGETHVFHARTAYVDHLPPLPRRHLLRLWLATPESEGGWKRPYPDSAAPKRGGIQVNGQRETCPLDAE</sequence>
<comment type="caution">
    <text evidence="5">The sequence shown here is derived from an EMBL/GenBank/DDBJ whole genome shotgun (WGS) entry which is preliminary data.</text>
</comment>
<dbReference type="PANTHER" id="PTHR10696:SF56">
    <property type="entry name" value="TAUD_TFDA-LIKE DOMAIN-CONTAINING PROTEIN"/>
    <property type="match status" value="1"/>
</dbReference>
<dbReference type="EMBL" id="RSCE01000004">
    <property type="protein sequence ID" value="RSH83109.1"/>
    <property type="molecule type" value="Genomic_DNA"/>
</dbReference>
<evidence type="ECO:0000256" key="1">
    <source>
        <dbReference type="ARBA" id="ARBA00023002"/>
    </source>
</evidence>
<evidence type="ECO:0000313" key="6">
    <source>
        <dbReference type="Proteomes" id="UP000279236"/>
    </source>
</evidence>
<dbReference type="STRING" id="105984.A0A427XW64"/>
<protein>
    <recommendedName>
        <fullName evidence="4">TauD/TfdA-like domain-containing protein</fullName>
    </recommendedName>
</protein>
<dbReference type="AlphaFoldDB" id="A0A427XW64"/>
<proteinExistence type="predicted"/>
<accession>A0A427XW64</accession>
<dbReference type="InterPro" id="IPR050411">
    <property type="entry name" value="AlphaKG_dependent_hydroxylases"/>
</dbReference>
<keyword evidence="2" id="KW-0045">Antibiotic biosynthesis</keyword>
<dbReference type="InterPro" id="IPR042098">
    <property type="entry name" value="TauD-like_sf"/>
</dbReference>
<dbReference type="PANTHER" id="PTHR10696">
    <property type="entry name" value="GAMMA-BUTYROBETAINE HYDROXYLASE-RELATED"/>
    <property type="match status" value="1"/>
</dbReference>
<gene>
    <name evidence="5" type="ORF">EHS24_006766</name>
</gene>
<feature type="domain" description="TauD/TfdA-like" evidence="4">
    <location>
        <begin position="138"/>
        <end position="375"/>
    </location>
</feature>
<name>A0A427XW64_9TREE</name>
<dbReference type="SUPFAM" id="SSF51197">
    <property type="entry name" value="Clavaminate synthase-like"/>
    <property type="match status" value="1"/>
</dbReference>
<dbReference type="OrthoDB" id="272271at2759"/>
<dbReference type="RefSeq" id="XP_028477061.1">
    <property type="nucleotide sequence ID" value="XM_028622169.1"/>
</dbReference>
<organism evidence="5 6">
    <name type="scientific">Apiotrichum porosum</name>
    <dbReference type="NCBI Taxonomy" id="105984"/>
    <lineage>
        <taxon>Eukaryota</taxon>
        <taxon>Fungi</taxon>
        <taxon>Dikarya</taxon>
        <taxon>Basidiomycota</taxon>
        <taxon>Agaricomycotina</taxon>
        <taxon>Tremellomycetes</taxon>
        <taxon>Trichosporonales</taxon>
        <taxon>Trichosporonaceae</taxon>
        <taxon>Apiotrichum</taxon>
    </lineage>
</organism>
<keyword evidence="1" id="KW-0560">Oxidoreductase</keyword>
<reference evidence="5 6" key="1">
    <citation type="submission" date="2018-11" db="EMBL/GenBank/DDBJ databases">
        <title>Genome sequence of Apiotrichum porosum DSM 27194.</title>
        <authorList>
            <person name="Aliyu H."/>
            <person name="Gorte O."/>
            <person name="Ochsenreither K."/>
        </authorList>
    </citation>
    <scope>NUCLEOTIDE SEQUENCE [LARGE SCALE GENOMIC DNA]</scope>
    <source>
        <strain evidence="5 6">DSM 27194</strain>
    </source>
</reference>
<dbReference type="GeneID" id="39591309"/>
<evidence type="ECO:0000313" key="5">
    <source>
        <dbReference type="EMBL" id="RSH83109.1"/>
    </source>
</evidence>
<keyword evidence="6" id="KW-1185">Reference proteome</keyword>